<reference evidence="4 5" key="1">
    <citation type="submission" date="2019-02" db="EMBL/GenBank/DDBJ databases">
        <title>Genomic Encyclopedia of Archaeal and Bacterial Type Strains, Phase II (KMG-II): from individual species to whole genera.</title>
        <authorList>
            <person name="Goeker M."/>
        </authorList>
    </citation>
    <scope>NUCLEOTIDE SEQUENCE [LARGE SCALE GENOMIC DNA]</scope>
    <source>
        <strain evidence="4 5">DSM 18101</strain>
    </source>
</reference>
<dbReference type="InterPro" id="IPR037171">
    <property type="entry name" value="NagB/RpiA_transferase-like"/>
</dbReference>
<dbReference type="Gene3D" id="3.30.70.260">
    <property type="match status" value="1"/>
</dbReference>
<comment type="subunit">
    <text evidence="3">Homodimer.</text>
</comment>
<dbReference type="Gene3D" id="3.40.50.1360">
    <property type="match status" value="1"/>
</dbReference>
<evidence type="ECO:0000256" key="2">
    <source>
        <dbReference type="ARBA" id="ARBA00023235"/>
    </source>
</evidence>
<dbReference type="UniPathway" id="UPA00115">
    <property type="reaction ID" value="UER00412"/>
</dbReference>
<feature type="binding site" evidence="3">
    <location>
        <begin position="91"/>
        <end position="94"/>
    </location>
    <ligand>
        <name>substrate</name>
    </ligand>
</feature>
<dbReference type="GO" id="GO:0004751">
    <property type="term" value="F:ribose-5-phosphate isomerase activity"/>
    <property type="evidence" value="ECO:0007669"/>
    <property type="project" value="UniProtKB-UniRule"/>
</dbReference>
<keyword evidence="2 3" id="KW-0413">Isomerase</keyword>
<dbReference type="SUPFAM" id="SSF75445">
    <property type="entry name" value="D-ribose-5-phosphate isomerase (RpiA), lid domain"/>
    <property type="match status" value="1"/>
</dbReference>
<dbReference type="Proteomes" id="UP000292958">
    <property type="component" value="Unassembled WGS sequence"/>
</dbReference>
<feature type="binding site" evidence="3">
    <location>
        <begin position="104"/>
        <end position="107"/>
    </location>
    <ligand>
        <name>substrate</name>
    </ligand>
</feature>
<evidence type="ECO:0000256" key="1">
    <source>
        <dbReference type="ARBA" id="ARBA00001713"/>
    </source>
</evidence>
<dbReference type="InterPro" id="IPR020672">
    <property type="entry name" value="Ribose5P_isomerase_typA_subgr"/>
</dbReference>
<feature type="active site" description="Proton acceptor" evidence="3">
    <location>
        <position position="113"/>
    </location>
</feature>
<dbReference type="GO" id="GO:0006014">
    <property type="term" value="P:D-ribose metabolic process"/>
    <property type="evidence" value="ECO:0007669"/>
    <property type="project" value="TreeGrafter"/>
</dbReference>
<dbReference type="RefSeq" id="WP_242617933.1">
    <property type="nucleotide sequence ID" value="NZ_SHKW01000001.1"/>
</dbReference>
<protein>
    <recommendedName>
        <fullName evidence="3">Ribose-5-phosphate isomerase A</fullName>
        <ecNumber evidence="3">5.3.1.6</ecNumber>
    </recommendedName>
    <alternativeName>
        <fullName evidence="3">Phosphoriboisomerase A</fullName>
        <shortName evidence="3">PRI</shortName>
    </alternativeName>
</protein>
<evidence type="ECO:0000313" key="4">
    <source>
        <dbReference type="EMBL" id="RZU41317.1"/>
    </source>
</evidence>
<dbReference type="InterPro" id="IPR004788">
    <property type="entry name" value="Ribose5P_isomerase_type_A"/>
</dbReference>
<dbReference type="FunFam" id="3.40.50.1360:FF:000001">
    <property type="entry name" value="Ribose-5-phosphate isomerase A"/>
    <property type="match status" value="1"/>
</dbReference>
<dbReference type="GO" id="GO:0005829">
    <property type="term" value="C:cytosol"/>
    <property type="evidence" value="ECO:0007669"/>
    <property type="project" value="TreeGrafter"/>
</dbReference>
<dbReference type="PANTHER" id="PTHR11934">
    <property type="entry name" value="RIBOSE-5-PHOSPHATE ISOMERASE"/>
    <property type="match status" value="1"/>
</dbReference>
<gene>
    <name evidence="3" type="primary">rpiA</name>
    <name evidence="4" type="ORF">BDD14_2830</name>
</gene>
<keyword evidence="5" id="KW-1185">Reference proteome</keyword>
<name>A0A4Q7YU65_9BACT</name>
<feature type="binding site" evidence="3">
    <location>
        <position position="131"/>
    </location>
    <ligand>
        <name>substrate</name>
    </ligand>
</feature>
<comment type="catalytic activity">
    <reaction evidence="1 3">
        <text>aldehydo-D-ribose 5-phosphate = D-ribulose 5-phosphate</text>
        <dbReference type="Rhea" id="RHEA:14657"/>
        <dbReference type="ChEBI" id="CHEBI:58121"/>
        <dbReference type="ChEBI" id="CHEBI:58273"/>
        <dbReference type="EC" id="5.3.1.6"/>
    </reaction>
</comment>
<dbReference type="NCBIfam" id="TIGR00021">
    <property type="entry name" value="rpiA"/>
    <property type="match status" value="1"/>
</dbReference>
<organism evidence="4 5">
    <name type="scientific">Edaphobacter modestus</name>
    <dbReference type="NCBI Taxonomy" id="388466"/>
    <lineage>
        <taxon>Bacteria</taxon>
        <taxon>Pseudomonadati</taxon>
        <taxon>Acidobacteriota</taxon>
        <taxon>Terriglobia</taxon>
        <taxon>Terriglobales</taxon>
        <taxon>Acidobacteriaceae</taxon>
        <taxon>Edaphobacter</taxon>
    </lineage>
</organism>
<dbReference type="GO" id="GO:0009052">
    <property type="term" value="P:pentose-phosphate shunt, non-oxidative branch"/>
    <property type="evidence" value="ECO:0007669"/>
    <property type="project" value="UniProtKB-UniRule"/>
</dbReference>
<comment type="pathway">
    <text evidence="3">Carbohydrate degradation; pentose phosphate pathway; D-ribose 5-phosphate from D-ribulose 5-phosphate (non-oxidative stage): step 1/1.</text>
</comment>
<proteinExistence type="inferred from homology"/>
<dbReference type="AlphaFoldDB" id="A0A4Q7YU65"/>
<comment type="function">
    <text evidence="3">Catalyzes the reversible conversion of ribose-5-phosphate to ribulose 5-phosphate.</text>
</comment>
<comment type="caution">
    <text evidence="4">The sequence shown here is derived from an EMBL/GenBank/DDBJ whole genome shotgun (WGS) entry which is preliminary data.</text>
</comment>
<evidence type="ECO:0000313" key="5">
    <source>
        <dbReference type="Proteomes" id="UP000292958"/>
    </source>
</evidence>
<dbReference type="CDD" id="cd01398">
    <property type="entry name" value="RPI_A"/>
    <property type="match status" value="1"/>
</dbReference>
<comment type="similarity">
    <text evidence="3">Belongs to the ribose 5-phosphate isomerase family.</text>
</comment>
<dbReference type="NCBIfam" id="NF001924">
    <property type="entry name" value="PRK00702.1"/>
    <property type="match status" value="1"/>
</dbReference>
<sequence length="233" mass="24636">MAMENTGGEQARLKQLAAERALELVEPGMTVGLGSGSTATLWIKLLGEKVRDQGLKIRAIASSDDSEKLGRSYGIPITTFEESPSLDLTVDGADEVAPGLALIKGGGGKLLREKIVASASRIFVVVADGSKQVEKLGKFPLPVEVIQMAEPLVSRELRELGFTPKIRTNQDGSKYITDEGNLILDCSGILMDDPAAIAAKLDAMVGVVEHGLFLGIAKLALIAQVGGVVERTR</sequence>
<dbReference type="HAMAP" id="MF_00170">
    <property type="entry name" value="Rib_5P_isom_A"/>
    <property type="match status" value="1"/>
</dbReference>
<feature type="binding site" evidence="3">
    <location>
        <begin position="35"/>
        <end position="38"/>
    </location>
    <ligand>
        <name>substrate</name>
    </ligand>
</feature>
<dbReference type="SUPFAM" id="SSF100950">
    <property type="entry name" value="NagB/RpiA/CoA transferase-like"/>
    <property type="match status" value="1"/>
</dbReference>
<dbReference type="PANTHER" id="PTHR11934:SF0">
    <property type="entry name" value="RIBOSE-5-PHOSPHATE ISOMERASE"/>
    <property type="match status" value="1"/>
</dbReference>
<evidence type="ECO:0000256" key="3">
    <source>
        <dbReference type="HAMAP-Rule" id="MF_00170"/>
    </source>
</evidence>
<dbReference type="EMBL" id="SHKW01000001">
    <property type="protein sequence ID" value="RZU41317.1"/>
    <property type="molecule type" value="Genomic_DNA"/>
</dbReference>
<accession>A0A4Q7YU65</accession>
<dbReference type="EC" id="5.3.1.6" evidence="3"/>
<dbReference type="Pfam" id="PF06026">
    <property type="entry name" value="Rib_5-P_isom_A"/>
    <property type="match status" value="1"/>
</dbReference>